<protein>
    <recommendedName>
        <fullName evidence="5">Phage-related protein</fullName>
    </recommendedName>
</protein>
<reference evidence="3 4" key="1">
    <citation type="submission" date="2021-10" db="EMBL/GenBank/DDBJ databases">
        <title>Anaerobic single-cell dispensing facilitates the cultivation of human gut bacteria.</title>
        <authorList>
            <person name="Afrizal A."/>
        </authorList>
    </citation>
    <scope>NUCLEOTIDE SEQUENCE [LARGE SCALE GENOMIC DNA]</scope>
    <source>
        <strain evidence="3 4">CLA-AA-H246</strain>
    </source>
</reference>
<feature type="coiled-coil region" evidence="1">
    <location>
        <begin position="191"/>
        <end position="358"/>
    </location>
</feature>
<evidence type="ECO:0008006" key="5">
    <source>
        <dbReference type="Google" id="ProtNLM"/>
    </source>
</evidence>
<evidence type="ECO:0000256" key="1">
    <source>
        <dbReference type="SAM" id="Coils"/>
    </source>
</evidence>
<gene>
    <name evidence="3" type="ORF">LKD42_09255</name>
</gene>
<name>A0ABS8EW64_9FIRM</name>
<keyword evidence="1" id="KW-0175">Coiled coil</keyword>
<dbReference type="EMBL" id="JAJEQE010000030">
    <property type="protein sequence ID" value="MCC2149440.1"/>
    <property type="molecule type" value="Genomic_DNA"/>
</dbReference>
<proteinExistence type="predicted"/>
<dbReference type="Proteomes" id="UP001299235">
    <property type="component" value="Unassembled WGS sequence"/>
</dbReference>
<evidence type="ECO:0000313" key="3">
    <source>
        <dbReference type="EMBL" id="MCC2149440.1"/>
    </source>
</evidence>
<organism evidence="3 4">
    <name type="scientific">Hominisplanchenecus faecis</name>
    <dbReference type="NCBI Taxonomy" id="2885351"/>
    <lineage>
        <taxon>Bacteria</taxon>
        <taxon>Bacillati</taxon>
        <taxon>Bacillota</taxon>
        <taxon>Clostridia</taxon>
        <taxon>Lachnospirales</taxon>
        <taxon>Lachnospiraceae</taxon>
        <taxon>Hominisplanchenecus</taxon>
    </lineage>
</organism>
<dbReference type="Gene3D" id="1.20.120.20">
    <property type="entry name" value="Apolipoprotein"/>
    <property type="match status" value="1"/>
</dbReference>
<comment type="caution">
    <text evidence="3">The sequence shown here is derived from an EMBL/GenBank/DDBJ whole genome shotgun (WGS) entry which is preliminary data.</text>
</comment>
<keyword evidence="4" id="KW-1185">Reference proteome</keyword>
<evidence type="ECO:0000313" key="4">
    <source>
        <dbReference type="Proteomes" id="UP001299235"/>
    </source>
</evidence>
<feature type="region of interest" description="Disordered" evidence="2">
    <location>
        <begin position="659"/>
        <end position="679"/>
    </location>
</feature>
<sequence length="1292" mass="140232">MSDTLHRMKVIIEANNAKLKQAMREATSVVNNTVSQMNTSTSKIETPGSAASAELSEAMRNVKKSLSELQTPEDALNTDSSVKAIKNMQDAVQQSQPVFQNDDLRQSAKETEDIVRSTAADINNSMNETQEPVRQTMSENMQMIQNMQNLIKSSWKDMVNGTIWKQATGQIRDYVREAQVAAGIRVYNPEYEQLCNTIAKTEMEQEKLIQKMNSMDASKRFVPTQEFKDLEANIAKTESAYAKLEEKQKALEAAGKATVPSADYSEVKAHYEDAQARLEKLIAKQREWLDLGFKPGDGGAMTGLTEQIKEVETEMKYLKGEMKDLEDNGKAMIPTDQYRENTNQLSIMRNKLKEYKDLRSSMFLDGSNLQESEQYQRDGVALSDLTNRLREYNAERRNMENSGTDIQTPHLADGSVFATMGATAKAAFEDMTASIRQAQAAAVSAIQSIPVVGQVASSAAYIGSRAFKAMSAVMKGVGPAIKTASGAFGALLKKFTTGLPGIRKFAGGIKQGNNALSGGIGKLLKYGLGIRSMYVLFSKLRNALVDGFKNLAKKNSETNANLSELSGGLQQLKNSLATAFSPILNTITPALSTLINYLVQACNVVGQFFAALTGQKTYTTASKVQKDYAASLDKTGDSAANAADKVKKSLMGFDEINKLDDDSKSSSGGSSGSDGGSFEENEVTNKYANFAQMIKDAWANADFTEIGKIAGQKLNAALENIPWDDIKKTCNKIAKSVATFLNGFMEGTDWRLVGKTIAEGINTAVGTASTFVTNFDWSKLGKSVGETIDSTIKNIDWSMLGKTASDTMKGLLTSFCEAVQNVDWKNLGESVKTAILAIDWKGILQKAAEAAGSIAGGAAAFVAGLLGDIPGEIYNYFMEKKDECGGSLVKGIFKGITDALENVGNWIKENILDPFVDGFKKAFGIHSPSTVFADLGRQCIAGLLQGIADIPGNIAEIAKKIWSGIKDAWDNLGDKVLGIGAKVLSTGKDLWDSVQGAWDKVKNNSIVANVSATLKGGWDKLDAALDKVKNQAKNTTYTFKAKAVGAWNKLKAYGRTVVDKIKSKSADYTANARGAWDRIKNYLGEFGRSIKNRAADYTARASGDWSGIARNARTLYDSVKSKTATFRANAVGAWDKVSGVLGQAKDWLVNKVVNWKISIPHFALPHLKFSTSPYKFLGKTFQIPKLDVEWYASGGFPKTGEMFMANEAGPELVGKMGNKTTVANQQQIIAGIEQGVYKAVMAAFSMQSAKNGKSQNETPTFNIYVGGRKVTDVVVEEINHRTKSTGVCPILV</sequence>
<evidence type="ECO:0000256" key="2">
    <source>
        <dbReference type="SAM" id="MobiDB-lite"/>
    </source>
</evidence>
<dbReference type="RefSeq" id="WP_248835525.1">
    <property type="nucleotide sequence ID" value="NZ_JAJEQE010000030.1"/>
</dbReference>
<accession>A0ABS8EW64</accession>